<evidence type="ECO:0000313" key="3">
    <source>
        <dbReference type="Proteomes" id="UP000235672"/>
    </source>
</evidence>
<dbReference type="AlphaFoldDB" id="A0A2J6PGB2"/>
<feature type="compositionally biased region" description="Basic and acidic residues" evidence="1">
    <location>
        <begin position="220"/>
        <end position="236"/>
    </location>
</feature>
<dbReference type="OrthoDB" id="4140820at2759"/>
<name>A0A2J6PGB2_9HELO</name>
<sequence length="264" mass="29570">MALPFFNRGKDRSTPTEPPTNLERYQTTPSVRHGSSSSRPGKFTKLSEFARPENKEPSNLNTNQSVNHNPITLDRISVSHVIHIEDSDPTSRIHDRIMLVIRTNPPSSVTCLSFYHAKLATETDSLSEIASNPPHLPPLTPSHITSNSMSPWNMINLKEMWNIELAEDVKFAILGKAVPSHWPAAREKIIEVFSSTVGDLDRRGSRTSEALTAADFGTDNNERMEKEKAREREKGKGKGKAKGKEIMTQQGSKSQTHTKYKSKR</sequence>
<dbReference type="Proteomes" id="UP000235672">
    <property type="component" value="Unassembled WGS sequence"/>
</dbReference>
<evidence type="ECO:0000256" key="1">
    <source>
        <dbReference type="SAM" id="MobiDB-lite"/>
    </source>
</evidence>
<organism evidence="2 3">
    <name type="scientific">Hyaloscypha hepaticicola</name>
    <dbReference type="NCBI Taxonomy" id="2082293"/>
    <lineage>
        <taxon>Eukaryota</taxon>
        <taxon>Fungi</taxon>
        <taxon>Dikarya</taxon>
        <taxon>Ascomycota</taxon>
        <taxon>Pezizomycotina</taxon>
        <taxon>Leotiomycetes</taxon>
        <taxon>Helotiales</taxon>
        <taxon>Hyaloscyphaceae</taxon>
        <taxon>Hyaloscypha</taxon>
    </lineage>
</organism>
<feature type="region of interest" description="Disordered" evidence="1">
    <location>
        <begin position="1"/>
        <end position="43"/>
    </location>
</feature>
<keyword evidence="3" id="KW-1185">Reference proteome</keyword>
<feature type="compositionally biased region" description="Polar residues" evidence="1">
    <location>
        <begin position="23"/>
        <end position="39"/>
    </location>
</feature>
<accession>A0A2J6PGB2</accession>
<reference evidence="2 3" key="1">
    <citation type="submission" date="2016-05" db="EMBL/GenBank/DDBJ databases">
        <title>A degradative enzymes factory behind the ericoid mycorrhizal symbiosis.</title>
        <authorList>
            <consortium name="DOE Joint Genome Institute"/>
            <person name="Martino E."/>
            <person name="Morin E."/>
            <person name="Grelet G."/>
            <person name="Kuo A."/>
            <person name="Kohler A."/>
            <person name="Daghino S."/>
            <person name="Barry K."/>
            <person name="Choi C."/>
            <person name="Cichocki N."/>
            <person name="Clum A."/>
            <person name="Copeland A."/>
            <person name="Hainaut M."/>
            <person name="Haridas S."/>
            <person name="Labutti K."/>
            <person name="Lindquist E."/>
            <person name="Lipzen A."/>
            <person name="Khouja H.-R."/>
            <person name="Murat C."/>
            <person name="Ohm R."/>
            <person name="Olson A."/>
            <person name="Spatafora J."/>
            <person name="Veneault-Fourrey C."/>
            <person name="Henrissat B."/>
            <person name="Grigoriev I."/>
            <person name="Martin F."/>
            <person name="Perotto S."/>
        </authorList>
    </citation>
    <scope>NUCLEOTIDE SEQUENCE [LARGE SCALE GENOMIC DNA]</scope>
    <source>
        <strain evidence="2 3">UAMH 7357</strain>
    </source>
</reference>
<feature type="region of interest" description="Disordered" evidence="1">
    <location>
        <begin position="214"/>
        <end position="264"/>
    </location>
</feature>
<evidence type="ECO:0000313" key="2">
    <source>
        <dbReference type="EMBL" id="PMD12936.1"/>
    </source>
</evidence>
<dbReference type="EMBL" id="KZ613539">
    <property type="protein sequence ID" value="PMD12936.1"/>
    <property type="molecule type" value="Genomic_DNA"/>
</dbReference>
<proteinExistence type="predicted"/>
<gene>
    <name evidence="2" type="ORF">NA56DRAFT_695163</name>
</gene>
<protein>
    <submittedName>
        <fullName evidence="2">Uncharacterized protein</fullName>
    </submittedName>
</protein>